<dbReference type="InterPro" id="IPR003593">
    <property type="entry name" value="AAA+_ATPase"/>
</dbReference>
<dbReference type="SMART" id="SM00382">
    <property type="entry name" value="AAA"/>
    <property type="match status" value="1"/>
</dbReference>
<dbReference type="GO" id="GO:0043190">
    <property type="term" value="C:ATP-binding cassette (ABC) transporter complex"/>
    <property type="evidence" value="ECO:0007669"/>
    <property type="project" value="InterPro"/>
</dbReference>
<dbReference type="Pfam" id="PF00005">
    <property type="entry name" value="ABC_tran"/>
    <property type="match status" value="1"/>
</dbReference>
<proteinExistence type="predicted"/>
<accession>A0A975S1N9</accession>
<dbReference type="Pfam" id="PF08402">
    <property type="entry name" value="TOBE_2"/>
    <property type="match status" value="1"/>
</dbReference>
<dbReference type="Gene3D" id="2.40.50.100">
    <property type="match status" value="1"/>
</dbReference>
<dbReference type="PANTHER" id="PTHR42781">
    <property type="entry name" value="SPERMIDINE/PUTRESCINE IMPORT ATP-BINDING PROTEIN POTA"/>
    <property type="match status" value="1"/>
</dbReference>
<dbReference type="PANTHER" id="PTHR42781:SF4">
    <property type="entry name" value="SPERMIDINE_PUTRESCINE IMPORT ATP-BINDING PROTEIN POTA"/>
    <property type="match status" value="1"/>
</dbReference>
<dbReference type="InterPro" id="IPR003439">
    <property type="entry name" value="ABC_transporter-like_ATP-bd"/>
</dbReference>
<reference evidence="5" key="1">
    <citation type="submission" date="2021-06" db="EMBL/GenBank/DDBJ databases">
        <title>Direct submission.</title>
        <authorList>
            <person name="Lee C.-S."/>
            <person name="Jin L."/>
        </authorList>
    </citation>
    <scope>NUCLEOTIDE SEQUENCE</scope>
    <source>
        <strain evidence="5">Con5</strain>
    </source>
</reference>
<evidence type="ECO:0000313" key="5">
    <source>
        <dbReference type="EMBL" id="QWK90275.1"/>
    </source>
</evidence>
<keyword evidence="6" id="KW-1185">Reference proteome</keyword>
<dbReference type="GO" id="GO:0016887">
    <property type="term" value="F:ATP hydrolysis activity"/>
    <property type="evidence" value="ECO:0007669"/>
    <property type="project" value="InterPro"/>
</dbReference>
<dbReference type="PROSITE" id="PS50893">
    <property type="entry name" value="ABC_TRANSPORTER_2"/>
    <property type="match status" value="1"/>
</dbReference>
<dbReference type="PROSITE" id="PS00211">
    <property type="entry name" value="ABC_TRANSPORTER_1"/>
    <property type="match status" value="1"/>
</dbReference>
<protein>
    <submittedName>
        <fullName evidence="5">ABC transporter ATP-binding protein</fullName>
    </submittedName>
</protein>
<dbReference type="KEGG" id="gfu:KM031_15890"/>
<sequence length="339" mass="36717">MTLLSISAISKSFSAYRALDDVSLDVGQGEFISLLGPSGCGKTTLLRIIAGFTSADTGQITIEGQDITRLPPNHRPLNTVFQNYALFPHMSVLQNVAYGPMRSGANRHDATVRAREALEMVGLAHLADRSPRQMSGGQQQRVALARAIVNRPKLLLLDEPLSALDLQLRKRMQIELKQLQAHLGITFIFVTHDQEEAMVMSDRIAVMSAGRIEQIDGGKQIYHHPRSRFVAEFIGEANFLPMAPSGLSLAPQGNAPRTGVLRPENLALFAAGATLPEGLLSLTARVETITYVGGTSNIYLQDGGLRLHARLYGPLPDGIAEGVVAQCAFRPADLHILEG</sequence>
<organism evidence="5 6">
    <name type="scientific">Gemmobacter fulvus</name>
    <dbReference type="NCBI Taxonomy" id="2840474"/>
    <lineage>
        <taxon>Bacteria</taxon>
        <taxon>Pseudomonadati</taxon>
        <taxon>Pseudomonadota</taxon>
        <taxon>Alphaproteobacteria</taxon>
        <taxon>Rhodobacterales</taxon>
        <taxon>Paracoccaceae</taxon>
        <taxon>Gemmobacter</taxon>
    </lineage>
</organism>
<evidence type="ECO:0000259" key="4">
    <source>
        <dbReference type="PROSITE" id="PS50893"/>
    </source>
</evidence>
<keyword evidence="3 5" id="KW-0067">ATP-binding</keyword>
<dbReference type="AlphaFoldDB" id="A0A975S1N9"/>
<feature type="domain" description="ABC transporter" evidence="4">
    <location>
        <begin position="4"/>
        <end position="234"/>
    </location>
</feature>
<dbReference type="EMBL" id="CP076361">
    <property type="protein sequence ID" value="QWK90275.1"/>
    <property type="molecule type" value="Genomic_DNA"/>
</dbReference>
<name>A0A975S1N9_9RHOB</name>
<evidence type="ECO:0000256" key="3">
    <source>
        <dbReference type="ARBA" id="ARBA00022840"/>
    </source>
</evidence>
<dbReference type="GO" id="GO:0022857">
    <property type="term" value="F:transmembrane transporter activity"/>
    <property type="evidence" value="ECO:0007669"/>
    <property type="project" value="InterPro"/>
</dbReference>
<dbReference type="InterPro" id="IPR017871">
    <property type="entry name" value="ABC_transporter-like_CS"/>
</dbReference>
<dbReference type="SUPFAM" id="SSF52540">
    <property type="entry name" value="P-loop containing nucleoside triphosphate hydrolases"/>
    <property type="match status" value="1"/>
</dbReference>
<evidence type="ECO:0000313" key="6">
    <source>
        <dbReference type="Proteomes" id="UP000679352"/>
    </source>
</evidence>
<evidence type="ECO:0000256" key="1">
    <source>
        <dbReference type="ARBA" id="ARBA00022448"/>
    </source>
</evidence>
<dbReference type="InterPro" id="IPR050093">
    <property type="entry name" value="ABC_SmlMolc_Importer"/>
</dbReference>
<evidence type="ECO:0000256" key="2">
    <source>
        <dbReference type="ARBA" id="ARBA00022741"/>
    </source>
</evidence>
<keyword evidence="2" id="KW-0547">Nucleotide-binding</keyword>
<dbReference type="FunFam" id="3.40.50.300:FF:000133">
    <property type="entry name" value="Spermidine/putrescine import ATP-binding protein PotA"/>
    <property type="match status" value="1"/>
</dbReference>
<dbReference type="SUPFAM" id="SSF50331">
    <property type="entry name" value="MOP-like"/>
    <property type="match status" value="1"/>
</dbReference>
<dbReference type="RefSeq" id="WP_215504478.1">
    <property type="nucleotide sequence ID" value="NZ_CP076361.1"/>
</dbReference>
<dbReference type="InterPro" id="IPR008995">
    <property type="entry name" value="Mo/tungstate-bd_C_term_dom"/>
</dbReference>
<gene>
    <name evidence="5" type="ORF">KM031_15890</name>
</gene>
<dbReference type="GO" id="GO:0015847">
    <property type="term" value="P:putrescine transport"/>
    <property type="evidence" value="ECO:0007669"/>
    <property type="project" value="UniProtKB-ARBA"/>
</dbReference>
<keyword evidence="1" id="KW-0813">Transport</keyword>
<dbReference type="GO" id="GO:0005524">
    <property type="term" value="F:ATP binding"/>
    <property type="evidence" value="ECO:0007669"/>
    <property type="project" value="UniProtKB-KW"/>
</dbReference>
<dbReference type="InterPro" id="IPR013611">
    <property type="entry name" value="Transp-assoc_OB_typ2"/>
</dbReference>
<dbReference type="Proteomes" id="UP000679352">
    <property type="component" value="Chromosome"/>
</dbReference>
<dbReference type="Gene3D" id="3.40.50.300">
    <property type="entry name" value="P-loop containing nucleotide triphosphate hydrolases"/>
    <property type="match status" value="1"/>
</dbReference>
<dbReference type="InterPro" id="IPR027417">
    <property type="entry name" value="P-loop_NTPase"/>
</dbReference>